<dbReference type="PANTHER" id="PTHR36884:SF1">
    <property type="entry name" value="FIP1[V]-LIKE PROTEIN"/>
    <property type="match status" value="1"/>
</dbReference>
<dbReference type="PANTHER" id="PTHR36884">
    <property type="entry name" value="FIP1[III]-LIKE PROTEIN"/>
    <property type="match status" value="1"/>
</dbReference>
<feature type="compositionally biased region" description="Basic and acidic residues" evidence="5">
    <location>
        <begin position="1273"/>
        <end position="1294"/>
    </location>
</feature>
<dbReference type="GO" id="GO:0016607">
    <property type="term" value="C:nuclear speck"/>
    <property type="evidence" value="ECO:0007669"/>
    <property type="project" value="TreeGrafter"/>
</dbReference>
<evidence type="ECO:0000259" key="6">
    <source>
        <dbReference type="Pfam" id="PF05182"/>
    </source>
</evidence>
<reference evidence="7" key="2">
    <citation type="journal article" date="2024" name="Plant">
        <title>Genomic evolution and insights into agronomic trait innovations of Sesamum species.</title>
        <authorList>
            <person name="Miao H."/>
            <person name="Wang L."/>
            <person name="Qu L."/>
            <person name="Liu H."/>
            <person name="Sun Y."/>
            <person name="Le M."/>
            <person name="Wang Q."/>
            <person name="Wei S."/>
            <person name="Zheng Y."/>
            <person name="Lin W."/>
            <person name="Duan Y."/>
            <person name="Cao H."/>
            <person name="Xiong S."/>
            <person name="Wang X."/>
            <person name="Wei L."/>
            <person name="Li C."/>
            <person name="Ma Q."/>
            <person name="Ju M."/>
            <person name="Zhao R."/>
            <person name="Li G."/>
            <person name="Mu C."/>
            <person name="Tian Q."/>
            <person name="Mei H."/>
            <person name="Zhang T."/>
            <person name="Gao T."/>
            <person name="Zhang H."/>
        </authorList>
    </citation>
    <scope>NUCLEOTIDE SEQUENCE</scope>
    <source>
        <strain evidence="7">KEN8</strain>
    </source>
</reference>
<evidence type="ECO:0000256" key="4">
    <source>
        <dbReference type="ARBA" id="ARBA00023242"/>
    </source>
</evidence>
<dbReference type="EMBL" id="JACGWM010000012">
    <property type="protein sequence ID" value="KAL0337624.1"/>
    <property type="molecule type" value="Genomic_DNA"/>
</dbReference>
<evidence type="ECO:0000256" key="5">
    <source>
        <dbReference type="SAM" id="MobiDB-lite"/>
    </source>
</evidence>
<organism evidence="7">
    <name type="scientific">Sesamum calycinum</name>
    <dbReference type="NCBI Taxonomy" id="2727403"/>
    <lineage>
        <taxon>Eukaryota</taxon>
        <taxon>Viridiplantae</taxon>
        <taxon>Streptophyta</taxon>
        <taxon>Embryophyta</taxon>
        <taxon>Tracheophyta</taxon>
        <taxon>Spermatophyta</taxon>
        <taxon>Magnoliopsida</taxon>
        <taxon>eudicotyledons</taxon>
        <taxon>Gunneridae</taxon>
        <taxon>Pentapetalae</taxon>
        <taxon>asterids</taxon>
        <taxon>lamiids</taxon>
        <taxon>Lamiales</taxon>
        <taxon>Pedaliaceae</taxon>
        <taxon>Sesamum</taxon>
    </lineage>
</organism>
<comment type="similarity">
    <text evidence="2">Belongs to the FIP1 family.</text>
</comment>
<feature type="compositionally biased region" description="Basic and acidic residues" evidence="5">
    <location>
        <begin position="877"/>
        <end position="902"/>
    </location>
</feature>
<sequence length="1324" mass="148102">MEDDDEFGDLYTDVLRPLTASVQSQPGKIDAPATSQSRPIDPSVNSDDEEILYGASDLKNSVSNSGIGFKLNASIQEKTLPQTGERGGFDLNLYSNKEASRVAGADRLEVEPMGLGKGEGSGGVNFMEEDDDLNIVLEERENKDDDLVEKDVNFIDKQENVYSSAERNETTVNFTGPGAVGEMGSQQMIPGLSGKLENHGGSNIEDEWESDESEDDLRIVLNDNNHGPMGMERMPGGDDEDDEDGEPLVIVADNGDVGHHHHHQQMMMEEQEYAGEEGGPGADGERKELGDAAKASGVGGTAAPAAVPPKIGYSNHVYHHPFHSQFKEHFSNIICFNLDRVCQRTDMTDVYVRPGAAPIPGAAPVTPGGIQGQVRPPVTMGAVAGRGRGDWRPAGIKGAAPMQKGFPGYGMPAWGANAAGRGYGSGLDFTLPSHNKASNKHLPLCSKLEAFLLKFAFCFTFLDLDVKQSPLDWVSTATNILCLVPHFGIEDLNNTSTWVNDRTIFEVDIDGFEEKPWRLPGIDVSDFFNFGLNEDSWKDYCKRLEQLRLETSMQSKIRVYESGRAEQDYDPDLPPELAAAVGIQDVPSENANPGKLDAGPTDLARASARGRPPVPIGRPIPVETGSGDRLPSIDTRRPRMHDSDAIIEIVCQSSLEDDEMAEQQNNDPAAEDLGGVDEVDDVKQDDADRIGRFSHAYNGQNREVVAKRAQVMNNTSRDEIGREDELHFASEVPAQYHPDREIGISHEERLFSNVSSDRRSTKGRGHVKSPKMNASENNKEKQIVDDQNESFDSEDGKQKSSSRAIESDGEQVVTAGDEANDESVLDDKNSDIEKEEMGVDATTDDALGDGKLMHSTNKQKISSLVEPVSQENDDGEDSKTARSSDNSKARSGSSKDHRKFQDSFEDEVLQDRHHTRTGNIKRAVADEDTARRKGRHERDEPGRHHIAVKGREDSHSRRGGDLNSSVHRHMKGENADWRKESDISEGSWRRRDEDLHGRRARVEDTRKREHGGEIGSRNRAKVRESERSARDEHHQSRKQALDNGSWRGANNNQDMGSRQRDRDDNLKTRNEKVDDLQNKRRKEGAHINWDHAEKEDITYNHRESSSSRKREKDDSSDQWKRDEHAKVKDDDMHYVRQKEDGSLRKERGERQRDGDERHRLKQSHEEILSRREREETRAVMRSGRPVEDKTWSSHSRGKDEYKGSGREYHPKDVGRHSDQLKRRDRVENESFSQNRGHEDMHARGNQVSNDKKRTRYEKSGTSDERVVYASDTSRLHEPRQKESSRKSKESESGDRGSLNPSKRNQDEHSGQISETVCISLDPMP</sequence>
<accession>A0AAW2N1R7</accession>
<feature type="region of interest" description="Disordered" evidence="5">
    <location>
        <begin position="734"/>
        <end position="1324"/>
    </location>
</feature>
<feature type="compositionally biased region" description="Basic and acidic residues" evidence="5">
    <location>
        <begin position="825"/>
        <end position="837"/>
    </location>
</feature>
<dbReference type="InterPro" id="IPR007854">
    <property type="entry name" value="Fip1_dom"/>
</dbReference>
<feature type="region of interest" description="Disordered" evidence="5">
    <location>
        <begin position="658"/>
        <end position="678"/>
    </location>
</feature>
<comment type="caution">
    <text evidence="7">The sequence shown here is derived from an EMBL/GenBank/DDBJ whole genome shotgun (WGS) entry which is preliminary data.</text>
</comment>
<feature type="compositionally biased region" description="Basic and acidic residues" evidence="5">
    <location>
        <begin position="971"/>
        <end position="1012"/>
    </location>
</feature>
<name>A0AAW2N1R7_9LAMI</name>
<feature type="region of interest" description="Disordered" evidence="5">
    <location>
        <begin position="223"/>
        <end position="243"/>
    </location>
</feature>
<evidence type="ECO:0000256" key="2">
    <source>
        <dbReference type="ARBA" id="ARBA00007459"/>
    </source>
</evidence>
<feature type="region of interest" description="Disordered" evidence="5">
    <location>
        <begin position="272"/>
        <end position="301"/>
    </location>
</feature>
<proteinExistence type="inferred from homology"/>
<gene>
    <name evidence="7" type="ORF">Scaly_2037500</name>
</gene>
<feature type="compositionally biased region" description="Basic and acidic residues" evidence="5">
    <location>
        <begin position="1021"/>
        <end position="1034"/>
    </location>
</feature>
<feature type="compositionally biased region" description="Basic and acidic residues" evidence="5">
    <location>
        <begin position="1256"/>
        <end position="1266"/>
    </location>
</feature>
<dbReference type="GO" id="GO:0003723">
    <property type="term" value="F:RNA binding"/>
    <property type="evidence" value="ECO:0007669"/>
    <property type="project" value="TreeGrafter"/>
</dbReference>
<dbReference type="InterPro" id="IPR044976">
    <property type="entry name" value="FIPS5/FIPS3-like"/>
</dbReference>
<evidence type="ECO:0000313" key="7">
    <source>
        <dbReference type="EMBL" id="KAL0337624.1"/>
    </source>
</evidence>
<evidence type="ECO:0000256" key="3">
    <source>
        <dbReference type="ARBA" id="ARBA00022664"/>
    </source>
</evidence>
<feature type="region of interest" description="Disordered" evidence="5">
    <location>
        <begin position="586"/>
        <end position="637"/>
    </location>
</feature>
<feature type="compositionally biased region" description="Basic and acidic residues" evidence="5">
    <location>
        <begin position="923"/>
        <end position="960"/>
    </location>
</feature>
<dbReference type="Pfam" id="PF05182">
    <property type="entry name" value="Fip1"/>
    <property type="match status" value="1"/>
</dbReference>
<keyword evidence="4" id="KW-0539">Nucleus</keyword>
<feature type="compositionally biased region" description="Basic and acidic residues" evidence="5">
    <location>
        <begin position="737"/>
        <end position="760"/>
    </location>
</feature>
<protein>
    <submittedName>
        <fullName evidence="7">FIP1[V]-like protein</fullName>
    </submittedName>
</protein>
<evidence type="ECO:0000256" key="1">
    <source>
        <dbReference type="ARBA" id="ARBA00004123"/>
    </source>
</evidence>
<keyword evidence="3" id="KW-0507">mRNA processing</keyword>
<feature type="compositionally biased region" description="Basic and acidic residues" evidence="5">
    <location>
        <begin position="1057"/>
        <end position="1228"/>
    </location>
</feature>
<comment type="subcellular location">
    <subcellularLocation>
        <location evidence="1">Nucleus</location>
    </subcellularLocation>
</comment>
<reference evidence="7" key="1">
    <citation type="submission" date="2020-06" db="EMBL/GenBank/DDBJ databases">
        <authorList>
            <person name="Li T."/>
            <person name="Hu X."/>
            <person name="Zhang T."/>
            <person name="Song X."/>
            <person name="Zhang H."/>
            <person name="Dai N."/>
            <person name="Sheng W."/>
            <person name="Hou X."/>
            <person name="Wei L."/>
        </authorList>
    </citation>
    <scope>NUCLEOTIDE SEQUENCE</scope>
    <source>
        <strain evidence="7">KEN8</strain>
        <tissue evidence="7">Leaf</tissue>
    </source>
</reference>
<dbReference type="GO" id="GO:0006397">
    <property type="term" value="P:mRNA processing"/>
    <property type="evidence" value="ECO:0007669"/>
    <property type="project" value="UniProtKB-KW"/>
</dbReference>
<feature type="region of interest" description="Disordered" evidence="5">
    <location>
        <begin position="18"/>
        <end position="47"/>
    </location>
</feature>
<feature type="domain" description="Pre-mRNA polyadenylation factor Fip1" evidence="6">
    <location>
        <begin position="506"/>
        <end position="548"/>
    </location>
</feature>